<feature type="domain" description="Xylose isomerase-like TIM barrel" evidence="3">
    <location>
        <begin position="69"/>
        <end position="292"/>
    </location>
</feature>
<evidence type="ECO:0000256" key="1">
    <source>
        <dbReference type="ARBA" id="ARBA00023235"/>
    </source>
</evidence>
<keyword evidence="5" id="KW-1185">Reference proteome</keyword>
<evidence type="ECO:0000256" key="2">
    <source>
        <dbReference type="PIRSR" id="PIRSR006241-50"/>
    </source>
</evidence>
<dbReference type="RefSeq" id="WP_145431446.1">
    <property type="nucleotide sequence ID" value="NZ_CP036339.1"/>
</dbReference>
<accession>A0A517TU22</accession>
<name>A0A517TU22_9BACT</name>
<feature type="active site" description="Proton donor/acceptor" evidence="2">
    <location>
        <position position="290"/>
    </location>
</feature>
<dbReference type="Proteomes" id="UP000317909">
    <property type="component" value="Chromosome"/>
</dbReference>
<gene>
    <name evidence="4" type="primary">hyi_2</name>
    <name evidence="4" type="ORF">I41_10190</name>
</gene>
<dbReference type="AlphaFoldDB" id="A0A517TU22"/>
<dbReference type="PANTHER" id="PTHR43489">
    <property type="entry name" value="ISOMERASE"/>
    <property type="match status" value="1"/>
</dbReference>
<dbReference type="InterPro" id="IPR050417">
    <property type="entry name" value="Sugar_Epim/Isomerase"/>
</dbReference>
<dbReference type="OrthoDB" id="9786584at2"/>
<dbReference type="InterPro" id="IPR036237">
    <property type="entry name" value="Xyl_isomerase-like_sf"/>
</dbReference>
<evidence type="ECO:0000313" key="5">
    <source>
        <dbReference type="Proteomes" id="UP000317909"/>
    </source>
</evidence>
<dbReference type="GO" id="GO:0008903">
    <property type="term" value="F:hydroxypyruvate isomerase activity"/>
    <property type="evidence" value="ECO:0007669"/>
    <property type="project" value="UniProtKB-EC"/>
</dbReference>
<sequence length="314" mass="34488">MQRRDFLMQGTAAGVAGAAAMGLVGAAARGDAAETTPSGAKGEKFKLKYGPHPGMFENHAGKDYLDQLKYAADQGFTGWEDNGMKGQSPQMQEKIGKTLDDLGMTMGVFVAHGDFGSKAFVRKDDKAARAKVVQDVKDSIDVAKRVNAKWMTVVPDGYDNNVEWGYQTANCVDLLRECAAVFEPHGYVIVLEPLNWFRDHPGLFLHKIPQAYEICRAVDSPSCKILFDIYHQQIQEGNLIPNIDLAWDEIGYFQAGDNPGRNEPGTGEINYRNVFKHIHEKGFEGVIGMEHGKSIEGKQGEVALVAAYRAADAF</sequence>
<keyword evidence="1 4" id="KW-0413">Isomerase</keyword>
<dbReference type="PIRSF" id="PIRSF006241">
    <property type="entry name" value="HyI"/>
    <property type="match status" value="1"/>
</dbReference>
<evidence type="ECO:0000259" key="3">
    <source>
        <dbReference type="Pfam" id="PF01261"/>
    </source>
</evidence>
<dbReference type="InterPro" id="IPR006311">
    <property type="entry name" value="TAT_signal"/>
</dbReference>
<protein>
    <submittedName>
        <fullName evidence="4">Hydroxypyruvate isomerase</fullName>
        <ecNumber evidence="4">5.3.1.22</ecNumber>
    </submittedName>
</protein>
<dbReference type="PANTHER" id="PTHR43489:SF3">
    <property type="entry name" value="XYLOSE ISOMERASE DOMAIN PROTEIN TIM BARREL"/>
    <property type="match status" value="1"/>
</dbReference>
<dbReference type="InterPro" id="IPR026040">
    <property type="entry name" value="HyI-like"/>
</dbReference>
<dbReference type="EMBL" id="CP036339">
    <property type="protein sequence ID" value="QDT71858.1"/>
    <property type="molecule type" value="Genomic_DNA"/>
</dbReference>
<dbReference type="Gene3D" id="3.20.20.150">
    <property type="entry name" value="Divalent-metal-dependent TIM barrel enzymes"/>
    <property type="match status" value="1"/>
</dbReference>
<dbReference type="KEGG" id="llh:I41_10190"/>
<proteinExistence type="predicted"/>
<dbReference type="PROSITE" id="PS51318">
    <property type="entry name" value="TAT"/>
    <property type="match status" value="1"/>
</dbReference>
<dbReference type="SUPFAM" id="SSF51658">
    <property type="entry name" value="Xylose isomerase-like"/>
    <property type="match status" value="1"/>
</dbReference>
<evidence type="ECO:0000313" key="4">
    <source>
        <dbReference type="EMBL" id="QDT71858.1"/>
    </source>
</evidence>
<keyword evidence="4" id="KW-0670">Pyruvate</keyword>
<feature type="active site" description="Proton donor/acceptor" evidence="2">
    <location>
        <position position="192"/>
    </location>
</feature>
<dbReference type="Pfam" id="PF01261">
    <property type="entry name" value="AP_endonuc_2"/>
    <property type="match status" value="1"/>
</dbReference>
<organism evidence="4 5">
    <name type="scientific">Lacipirellula limnantheis</name>
    <dbReference type="NCBI Taxonomy" id="2528024"/>
    <lineage>
        <taxon>Bacteria</taxon>
        <taxon>Pseudomonadati</taxon>
        <taxon>Planctomycetota</taxon>
        <taxon>Planctomycetia</taxon>
        <taxon>Pirellulales</taxon>
        <taxon>Lacipirellulaceae</taxon>
        <taxon>Lacipirellula</taxon>
    </lineage>
</organism>
<reference evidence="4 5" key="1">
    <citation type="submission" date="2019-02" db="EMBL/GenBank/DDBJ databases">
        <title>Deep-cultivation of Planctomycetes and their phenomic and genomic characterization uncovers novel biology.</title>
        <authorList>
            <person name="Wiegand S."/>
            <person name="Jogler M."/>
            <person name="Boedeker C."/>
            <person name="Pinto D."/>
            <person name="Vollmers J."/>
            <person name="Rivas-Marin E."/>
            <person name="Kohn T."/>
            <person name="Peeters S.H."/>
            <person name="Heuer A."/>
            <person name="Rast P."/>
            <person name="Oberbeckmann S."/>
            <person name="Bunk B."/>
            <person name="Jeske O."/>
            <person name="Meyerdierks A."/>
            <person name="Storesund J.E."/>
            <person name="Kallscheuer N."/>
            <person name="Luecker S."/>
            <person name="Lage O.M."/>
            <person name="Pohl T."/>
            <person name="Merkel B.J."/>
            <person name="Hornburger P."/>
            <person name="Mueller R.-W."/>
            <person name="Bruemmer F."/>
            <person name="Labrenz M."/>
            <person name="Spormann A.M."/>
            <person name="Op den Camp H."/>
            <person name="Overmann J."/>
            <person name="Amann R."/>
            <person name="Jetten M.S.M."/>
            <person name="Mascher T."/>
            <person name="Medema M.H."/>
            <person name="Devos D.P."/>
            <person name="Kaster A.-K."/>
            <person name="Ovreas L."/>
            <person name="Rohde M."/>
            <person name="Galperin M.Y."/>
            <person name="Jogler C."/>
        </authorList>
    </citation>
    <scope>NUCLEOTIDE SEQUENCE [LARGE SCALE GENOMIC DNA]</scope>
    <source>
        <strain evidence="4 5">I41</strain>
    </source>
</reference>
<dbReference type="EC" id="5.3.1.22" evidence="4"/>
<dbReference type="InterPro" id="IPR013022">
    <property type="entry name" value="Xyl_isomerase-like_TIM-brl"/>
</dbReference>